<evidence type="ECO:0000259" key="2">
    <source>
        <dbReference type="Pfam" id="PF14319"/>
    </source>
</evidence>
<gene>
    <name evidence="3" type="ORF">SOCEGT47_017660</name>
</gene>
<dbReference type="Pfam" id="PF14319">
    <property type="entry name" value="Zn_Tnp_IS91"/>
    <property type="match status" value="1"/>
</dbReference>
<organism evidence="3 4">
    <name type="scientific">Sorangium cellulosum</name>
    <name type="common">Polyangium cellulosum</name>
    <dbReference type="NCBI Taxonomy" id="56"/>
    <lineage>
        <taxon>Bacteria</taxon>
        <taxon>Pseudomonadati</taxon>
        <taxon>Myxococcota</taxon>
        <taxon>Polyangia</taxon>
        <taxon>Polyangiales</taxon>
        <taxon>Polyangiaceae</taxon>
        <taxon>Sorangium</taxon>
    </lineage>
</organism>
<sequence length="117" mass="12911">MPLAPRAKFPAGYAPGRPEETVLHGLVREKLESFLTHAGEPYERPLPRYVAQAFRGYLRCGAFAHGSLRFQCDECGRDILVAFSCKRRGHGPRCGARRMSGGLDVSETSGLPSPRPR</sequence>
<dbReference type="Proteomes" id="UP000295781">
    <property type="component" value="Chromosome"/>
</dbReference>
<protein>
    <recommendedName>
        <fullName evidence="2">Transposase zinc-binding domain-containing protein</fullName>
    </recommendedName>
</protein>
<name>A0A4P2PWP2_SORCE</name>
<evidence type="ECO:0000313" key="4">
    <source>
        <dbReference type="Proteomes" id="UP000295781"/>
    </source>
</evidence>
<dbReference type="AlphaFoldDB" id="A0A4P2PWP2"/>
<dbReference type="EMBL" id="CP012670">
    <property type="protein sequence ID" value="AUX21285.1"/>
    <property type="molecule type" value="Genomic_DNA"/>
</dbReference>
<evidence type="ECO:0000313" key="3">
    <source>
        <dbReference type="EMBL" id="AUX21285.1"/>
    </source>
</evidence>
<feature type="region of interest" description="Disordered" evidence="1">
    <location>
        <begin position="90"/>
        <end position="117"/>
    </location>
</feature>
<feature type="domain" description="Transposase zinc-binding" evidence="2">
    <location>
        <begin position="37"/>
        <end position="111"/>
    </location>
</feature>
<proteinExistence type="predicted"/>
<accession>A0A4P2PWP2</accession>
<dbReference type="InterPro" id="IPR026889">
    <property type="entry name" value="Zn_Tnp"/>
</dbReference>
<reference evidence="3 4" key="1">
    <citation type="submission" date="2015-09" db="EMBL/GenBank/DDBJ databases">
        <title>Sorangium comparison.</title>
        <authorList>
            <person name="Zaburannyi N."/>
            <person name="Bunk B."/>
            <person name="Overmann J."/>
            <person name="Mueller R."/>
        </authorList>
    </citation>
    <scope>NUCLEOTIDE SEQUENCE [LARGE SCALE GENOMIC DNA]</scope>
    <source>
        <strain evidence="3 4">So ceGT47</strain>
    </source>
</reference>
<evidence type="ECO:0000256" key="1">
    <source>
        <dbReference type="SAM" id="MobiDB-lite"/>
    </source>
</evidence>